<dbReference type="EMBL" id="AEIU01000074">
    <property type="protein sequence ID" value="EFP96571.1"/>
    <property type="molecule type" value="Genomic_DNA"/>
</dbReference>
<keyword evidence="2" id="KW-1185">Reference proteome</keyword>
<dbReference type="AlphaFoldDB" id="E3BKI6"/>
<comment type="caution">
    <text evidence="1">The sequence shown here is derived from an EMBL/GenBank/DDBJ whole genome shotgun (WGS) entry which is preliminary data.</text>
</comment>
<sequence length="34" mass="4230">MITQKKRIASKFVPKFSIKFFIWWRYPIEAKVKN</sequence>
<name>E3BKI6_9VIBR</name>
<protein>
    <submittedName>
        <fullName evidence="1">Uncharacterized protein</fullName>
    </submittedName>
</protein>
<organism evidence="1 2">
    <name type="scientific">Vibrio caribbeanicus ATCC BAA-2122</name>
    <dbReference type="NCBI Taxonomy" id="796620"/>
    <lineage>
        <taxon>Bacteria</taxon>
        <taxon>Pseudomonadati</taxon>
        <taxon>Pseudomonadota</taxon>
        <taxon>Gammaproteobacteria</taxon>
        <taxon>Vibrionales</taxon>
        <taxon>Vibrionaceae</taxon>
        <taxon>Vibrio</taxon>
    </lineage>
</organism>
<dbReference type="Proteomes" id="UP000002943">
    <property type="component" value="Unassembled WGS sequence"/>
</dbReference>
<accession>E3BKI6</accession>
<gene>
    <name evidence="1" type="ORF">VIBC2010_05334</name>
</gene>
<evidence type="ECO:0000313" key="2">
    <source>
        <dbReference type="Proteomes" id="UP000002943"/>
    </source>
</evidence>
<proteinExistence type="predicted"/>
<evidence type="ECO:0000313" key="1">
    <source>
        <dbReference type="EMBL" id="EFP96571.1"/>
    </source>
</evidence>
<reference evidence="1 2" key="1">
    <citation type="journal article" date="2012" name="Int. J. Syst. Evol. Microbiol.">
        <title>Vibrio caribbeanicus sp. nov., isolated from the marine sponge Scleritoderma cyanea.</title>
        <authorList>
            <person name="Hoffmann M."/>
            <person name="Monday S.R."/>
            <person name="Allard M.W."/>
            <person name="Strain E.A."/>
            <person name="Whittaker P."/>
            <person name="Naum M."/>
            <person name="McCarthy P.J."/>
            <person name="Lopez J.V."/>
            <person name="Fischer M."/>
            <person name="Brown E.W."/>
        </authorList>
    </citation>
    <scope>NUCLEOTIDE SEQUENCE [LARGE SCALE GENOMIC DNA]</scope>
    <source>
        <strain evidence="1 2">ATCC BAA-2122</strain>
    </source>
</reference>